<comment type="caution">
    <text evidence="2">The sequence shown here is derived from an EMBL/GenBank/DDBJ whole genome shotgun (WGS) entry which is preliminary data.</text>
</comment>
<dbReference type="EMBL" id="BMCU01000001">
    <property type="protein sequence ID" value="GGG00986.1"/>
    <property type="molecule type" value="Genomic_DNA"/>
</dbReference>
<reference evidence="2" key="1">
    <citation type="journal article" date="2014" name="Int. J. Syst. Evol. Microbiol.">
        <title>Complete genome sequence of Corynebacterium casei LMG S-19264T (=DSM 44701T), isolated from a smear-ripened cheese.</title>
        <authorList>
            <consortium name="US DOE Joint Genome Institute (JGI-PGF)"/>
            <person name="Walter F."/>
            <person name="Albersmeier A."/>
            <person name="Kalinowski J."/>
            <person name="Ruckert C."/>
        </authorList>
    </citation>
    <scope>NUCLEOTIDE SEQUENCE</scope>
    <source>
        <strain evidence="2">CCM 7905</strain>
    </source>
</reference>
<protein>
    <recommendedName>
        <fullName evidence="4">Secreted protein</fullName>
    </recommendedName>
</protein>
<evidence type="ECO:0000313" key="3">
    <source>
        <dbReference type="Proteomes" id="UP000654257"/>
    </source>
</evidence>
<organism evidence="2 3">
    <name type="scientific">Rhodococcoides trifolii</name>
    <dbReference type="NCBI Taxonomy" id="908250"/>
    <lineage>
        <taxon>Bacteria</taxon>
        <taxon>Bacillati</taxon>
        <taxon>Actinomycetota</taxon>
        <taxon>Actinomycetes</taxon>
        <taxon>Mycobacteriales</taxon>
        <taxon>Nocardiaceae</taxon>
        <taxon>Rhodococcoides</taxon>
    </lineage>
</organism>
<keyword evidence="3" id="KW-1185">Reference proteome</keyword>
<evidence type="ECO:0000313" key="2">
    <source>
        <dbReference type="EMBL" id="GGG00986.1"/>
    </source>
</evidence>
<dbReference type="RefSeq" id="WP_188543866.1">
    <property type="nucleotide sequence ID" value="NZ_BMCU01000001.1"/>
</dbReference>
<name>A0A917CXZ0_9NOCA</name>
<evidence type="ECO:0000256" key="1">
    <source>
        <dbReference type="SAM" id="SignalP"/>
    </source>
</evidence>
<sequence length="244" mass="24009">MRHHRSLRRTVAVLAIASAALAVPATATATPTATGVAAAAQEAIAAAGTATDVAGPADLLGLVDTANKGLEGLGLTPFFYPTGALNCSALPGTPFGIVPAVAGAAPGPYAIPGLPTVPGVDTNLVGKGETLFAFVPAGVVNDAADKTGMQVAWFNVNTFQGGFADMGGVGETLMGTLLARVPAQFKAIAEGILAPVVNAIPSAGVRLAPVETGSGTVLAAVFGQVTHDGQTCAFLPTIGLTQVG</sequence>
<evidence type="ECO:0008006" key="4">
    <source>
        <dbReference type="Google" id="ProtNLM"/>
    </source>
</evidence>
<reference evidence="2" key="2">
    <citation type="submission" date="2020-09" db="EMBL/GenBank/DDBJ databases">
        <authorList>
            <person name="Sun Q."/>
            <person name="Sedlacek I."/>
        </authorList>
    </citation>
    <scope>NUCLEOTIDE SEQUENCE</scope>
    <source>
        <strain evidence="2">CCM 7905</strain>
    </source>
</reference>
<feature type="chain" id="PRO_5038011156" description="Secreted protein" evidence="1">
    <location>
        <begin position="30"/>
        <end position="244"/>
    </location>
</feature>
<dbReference type="AlphaFoldDB" id="A0A917CXZ0"/>
<dbReference type="Proteomes" id="UP000654257">
    <property type="component" value="Unassembled WGS sequence"/>
</dbReference>
<keyword evidence="1" id="KW-0732">Signal</keyword>
<feature type="signal peptide" evidence="1">
    <location>
        <begin position="1"/>
        <end position="29"/>
    </location>
</feature>
<gene>
    <name evidence="2" type="ORF">GCM10007304_13630</name>
</gene>
<proteinExistence type="predicted"/>
<accession>A0A917CXZ0</accession>